<gene>
    <name evidence="3" type="ORF">SteCoe_8146</name>
</gene>
<name>A0A1R2CKQ7_9CILI</name>
<reference evidence="3 4" key="1">
    <citation type="submission" date="2016-11" db="EMBL/GenBank/DDBJ databases">
        <title>The macronuclear genome of Stentor coeruleus: a giant cell with tiny introns.</title>
        <authorList>
            <person name="Slabodnick M."/>
            <person name="Ruby J.G."/>
            <person name="Reiff S.B."/>
            <person name="Swart E.C."/>
            <person name="Gosai S."/>
            <person name="Prabakaran S."/>
            <person name="Witkowska E."/>
            <person name="Larue G.E."/>
            <person name="Fisher S."/>
            <person name="Freeman R.M."/>
            <person name="Gunawardena J."/>
            <person name="Chu W."/>
            <person name="Stover N.A."/>
            <person name="Gregory B.D."/>
            <person name="Nowacki M."/>
            <person name="Derisi J."/>
            <person name="Roy S.W."/>
            <person name="Marshall W.F."/>
            <person name="Sood P."/>
        </authorList>
    </citation>
    <scope>NUCLEOTIDE SEQUENCE [LARGE SCALE GENOMIC DNA]</scope>
    <source>
        <strain evidence="3">WM001</strain>
    </source>
</reference>
<dbReference type="InterPro" id="IPR000315">
    <property type="entry name" value="Znf_B-box"/>
</dbReference>
<evidence type="ECO:0000313" key="3">
    <source>
        <dbReference type="EMBL" id="OMJ89613.1"/>
    </source>
</evidence>
<dbReference type="EMBL" id="MPUH01000121">
    <property type="protein sequence ID" value="OMJ89613.1"/>
    <property type="molecule type" value="Genomic_DNA"/>
</dbReference>
<dbReference type="Gene3D" id="3.30.160.60">
    <property type="entry name" value="Classic Zinc Finger"/>
    <property type="match status" value="1"/>
</dbReference>
<dbReference type="PROSITE" id="PS50119">
    <property type="entry name" value="ZF_BBOX"/>
    <property type="match status" value="1"/>
</dbReference>
<accession>A0A1R2CKQ7</accession>
<keyword evidence="1" id="KW-0479">Metal-binding</keyword>
<dbReference type="GO" id="GO:0008270">
    <property type="term" value="F:zinc ion binding"/>
    <property type="evidence" value="ECO:0007669"/>
    <property type="project" value="UniProtKB-KW"/>
</dbReference>
<proteinExistence type="predicted"/>
<evidence type="ECO:0000313" key="4">
    <source>
        <dbReference type="Proteomes" id="UP000187209"/>
    </source>
</evidence>
<comment type="caution">
    <text evidence="3">The sequence shown here is derived from an EMBL/GenBank/DDBJ whole genome shotgun (WGS) entry which is preliminary data.</text>
</comment>
<protein>
    <recommendedName>
        <fullName evidence="2">B box-type domain-containing protein</fullName>
    </recommendedName>
</protein>
<evidence type="ECO:0000259" key="2">
    <source>
        <dbReference type="PROSITE" id="PS50119"/>
    </source>
</evidence>
<dbReference type="AlphaFoldDB" id="A0A1R2CKQ7"/>
<sequence>MDIFIELKCICCEQAFIPSHSTDFILKCTHFRCGPCSGYERRCPLDNICQMYSIPSLDSEKDFEAFKGSLQLACNLHKNDLECYCKTCNEAICYKCVLYHKEHEILEEHEMEDIEDDVEREIQEAKWSTWKRHSSTSLAYKRIHTKLFEINSEYQKFGEYCRQNCLEKIDYAKWILDYERDIFESINNTKFNDIITQFDMNYEILNLFENIIKVADRKKKLVSELTTNLLVLLNKKLLELPDLSLVIKDPSDVKAAHYSLLDDYISLEEHRYFYYKIHGK</sequence>
<feature type="domain" description="B box-type" evidence="2">
    <location>
        <begin position="69"/>
        <end position="114"/>
    </location>
</feature>
<dbReference type="Proteomes" id="UP000187209">
    <property type="component" value="Unassembled WGS sequence"/>
</dbReference>
<dbReference type="SUPFAM" id="SSF57845">
    <property type="entry name" value="B-box zinc-binding domain"/>
    <property type="match status" value="1"/>
</dbReference>
<keyword evidence="1" id="KW-0863">Zinc-finger</keyword>
<keyword evidence="4" id="KW-1185">Reference proteome</keyword>
<keyword evidence="1" id="KW-0862">Zinc</keyword>
<evidence type="ECO:0000256" key="1">
    <source>
        <dbReference type="PROSITE-ProRule" id="PRU00024"/>
    </source>
</evidence>
<organism evidence="3 4">
    <name type="scientific">Stentor coeruleus</name>
    <dbReference type="NCBI Taxonomy" id="5963"/>
    <lineage>
        <taxon>Eukaryota</taxon>
        <taxon>Sar</taxon>
        <taxon>Alveolata</taxon>
        <taxon>Ciliophora</taxon>
        <taxon>Postciliodesmatophora</taxon>
        <taxon>Heterotrichea</taxon>
        <taxon>Heterotrichida</taxon>
        <taxon>Stentoridae</taxon>
        <taxon>Stentor</taxon>
    </lineage>
</organism>